<dbReference type="VEuPathDB" id="FungiDB:BDEG_27885"/>
<organism evidence="3 4">
    <name type="scientific">Batrachochytrium dendrobatidis (strain JEL423)</name>
    <dbReference type="NCBI Taxonomy" id="403673"/>
    <lineage>
        <taxon>Eukaryota</taxon>
        <taxon>Fungi</taxon>
        <taxon>Fungi incertae sedis</taxon>
        <taxon>Chytridiomycota</taxon>
        <taxon>Chytridiomycota incertae sedis</taxon>
        <taxon>Chytridiomycetes</taxon>
        <taxon>Rhizophydiales</taxon>
        <taxon>Rhizophydiales incertae sedis</taxon>
        <taxon>Batrachochytrium</taxon>
    </lineage>
</organism>
<feature type="signal peptide" evidence="2">
    <location>
        <begin position="1"/>
        <end position="20"/>
    </location>
</feature>
<keyword evidence="2" id="KW-0732">Signal</keyword>
<proteinExistence type="predicted"/>
<feature type="region of interest" description="Disordered" evidence="1">
    <location>
        <begin position="44"/>
        <end position="71"/>
    </location>
</feature>
<reference evidence="3 4" key="1">
    <citation type="submission" date="2006-10" db="EMBL/GenBank/DDBJ databases">
        <title>The Genome Sequence of Batrachochytrium dendrobatidis JEL423.</title>
        <authorList>
            <consortium name="The Broad Institute Genome Sequencing Platform"/>
            <person name="Birren B."/>
            <person name="Lander E."/>
            <person name="Galagan J."/>
            <person name="Cuomo C."/>
            <person name="Devon K."/>
            <person name="Jaffe D."/>
            <person name="Butler J."/>
            <person name="Alvarez P."/>
            <person name="Gnerre S."/>
            <person name="Grabherr M."/>
            <person name="Kleber M."/>
            <person name="Mauceli E."/>
            <person name="Brockman W."/>
            <person name="Young S."/>
            <person name="LaButti K."/>
            <person name="Sykes S."/>
            <person name="DeCaprio D."/>
            <person name="Crawford M."/>
            <person name="Koehrsen M."/>
            <person name="Engels R."/>
            <person name="Montgomery P."/>
            <person name="Pearson M."/>
            <person name="Howarth C."/>
            <person name="Larson L."/>
            <person name="White J."/>
            <person name="O'Leary S."/>
            <person name="Kodira C."/>
            <person name="Zeng Q."/>
            <person name="Yandava C."/>
            <person name="Alvarado L."/>
            <person name="Longcore J."/>
            <person name="James T."/>
        </authorList>
    </citation>
    <scope>NUCLEOTIDE SEQUENCE [LARGE SCALE GENOMIC DNA]</scope>
    <source>
        <strain evidence="3 4">JEL423</strain>
    </source>
</reference>
<evidence type="ECO:0000256" key="1">
    <source>
        <dbReference type="SAM" id="MobiDB-lite"/>
    </source>
</evidence>
<dbReference type="Proteomes" id="UP000077115">
    <property type="component" value="Unassembled WGS sequence"/>
</dbReference>
<gene>
    <name evidence="3" type="ORF">BDEG_27885</name>
</gene>
<protein>
    <submittedName>
        <fullName evidence="3">Uncharacterized protein</fullName>
    </submittedName>
</protein>
<evidence type="ECO:0000256" key="2">
    <source>
        <dbReference type="SAM" id="SignalP"/>
    </source>
</evidence>
<dbReference type="PROSITE" id="PS51257">
    <property type="entry name" value="PROKAR_LIPOPROTEIN"/>
    <property type="match status" value="1"/>
</dbReference>
<dbReference type="EMBL" id="DS022313">
    <property type="protein sequence ID" value="OAJ44677.1"/>
    <property type="molecule type" value="Genomic_DNA"/>
</dbReference>
<evidence type="ECO:0000313" key="4">
    <source>
        <dbReference type="Proteomes" id="UP000077115"/>
    </source>
</evidence>
<accession>A0A177WX69</accession>
<reference evidence="3 4" key="2">
    <citation type="submission" date="2016-05" db="EMBL/GenBank/DDBJ databases">
        <title>Lineage-specific infection strategies underlie the spectrum of fungal disease in amphibians.</title>
        <authorList>
            <person name="Cuomo C.A."/>
            <person name="Farrer R.A."/>
            <person name="James T."/>
            <person name="Longcore J."/>
            <person name="Birren B."/>
        </authorList>
    </citation>
    <scope>NUCLEOTIDE SEQUENCE [LARGE SCALE GENOMIC DNA]</scope>
    <source>
        <strain evidence="3 4">JEL423</strain>
    </source>
</reference>
<dbReference type="STRING" id="403673.A0A177WX69"/>
<feature type="region of interest" description="Disordered" evidence="1">
    <location>
        <begin position="228"/>
        <end position="247"/>
    </location>
</feature>
<sequence length="259" mass="29166">MKLSIAVLASVLVACSVTTANPILPSSTTNAEYSTSTDILSSTTNAEYSTSTDIPSSTASTEFSPSPTPNESGIGLHGLVLLSVKVKDMLDEYLKKQNNYSKQKESCDLIGSRFLEQQKLVKNLEKKVRNFKLRLESSDGSPRHGRNSKMEGREVNLESQYSKYLKLERQKEKCDLESGRLKDELELIKILFVELVFGRPYDLDSFEDQFLLILSHPTVDYYLENSCDKERPSSEMPSKSGSNKWKSSKLVDRFKSFFG</sequence>
<name>A0A177WX69_BATDL</name>
<dbReference type="AlphaFoldDB" id="A0A177WX69"/>
<feature type="chain" id="PRO_5008077967" evidence="2">
    <location>
        <begin position="21"/>
        <end position="259"/>
    </location>
</feature>
<evidence type="ECO:0000313" key="3">
    <source>
        <dbReference type="EMBL" id="OAJ44677.1"/>
    </source>
</evidence>